<gene>
    <name evidence="2" type="ORF">LTRI10_LOCUS50533</name>
</gene>
<dbReference type="AlphaFoldDB" id="A0AAV2GLY0"/>
<feature type="compositionally biased region" description="Basic and acidic residues" evidence="1">
    <location>
        <begin position="40"/>
        <end position="50"/>
    </location>
</feature>
<name>A0AAV2GLY0_9ROSI</name>
<sequence>MTGSSCSGGKGRDGCRGSDPSLVSLEVPDPITNFCSASDSKAEGEEEGKIEAAATTRASSHHGNGGSAVDCRGGRRLAARGTSPTLNRLYPTHISPIMSRPHRLIRRRFIKSDNGYMVRLDGGPKC</sequence>
<keyword evidence="3" id="KW-1185">Reference proteome</keyword>
<proteinExistence type="predicted"/>
<evidence type="ECO:0000313" key="2">
    <source>
        <dbReference type="EMBL" id="CAL1411159.1"/>
    </source>
</evidence>
<accession>A0AAV2GLY0</accession>
<evidence type="ECO:0000256" key="1">
    <source>
        <dbReference type="SAM" id="MobiDB-lite"/>
    </source>
</evidence>
<organism evidence="2 3">
    <name type="scientific">Linum trigynum</name>
    <dbReference type="NCBI Taxonomy" id="586398"/>
    <lineage>
        <taxon>Eukaryota</taxon>
        <taxon>Viridiplantae</taxon>
        <taxon>Streptophyta</taxon>
        <taxon>Embryophyta</taxon>
        <taxon>Tracheophyta</taxon>
        <taxon>Spermatophyta</taxon>
        <taxon>Magnoliopsida</taxon>
        <taxon>eudicotyledons</taxon>
        <taxon>Gunneridae</taxon>
        <taxon>Pentapetalae</taxon>
        <taxon>rosids</taxon>
        <taxon>fabids</taxon>
        <taxon>Malpighiales</taxon>
        <taxon>Linaceae</taxon>
        <taxon>Linum</taxon>
    </lineage>
</organism>
<protein>
    <submittedName>
        <fullName evidence="2">Uncharacterized protein</fullName>
    </submittedName>
</protein>
<evidence type="ECO:0000313" key="3">
    <source>
        <dbReference type="Proteomes" id="UP001497516"/>
    </source>
</evidence>
<feature type="region of interest" description="Disordered" evidence="1">
    <location>
        <begin position="1"/>
        <end position="72"/>
    </location>
</feature>
<reference evidence="2 3" key="1">
    <citation type="submission" date="2024-04" db="EMBL/GenBank/DDBJ databases">
        <authorList>
            <person name="Fracassetti M."/>
        </authorList>
    </citation>
    <scope>NUCLEOTIDE SEQUENCE [LARGE SCALE GENOMIC DNA]</scope>
</reference>
<dbReference type="EMBL" id="OZ034822">
    <property type="protein sequence ID" value="CAL1411159.1"/>
    <property type="molecule type" value="Genomic_DNA"/>
</dbReference>
<dbReference type="Proteomes" id="UP001497516">
    <property type="component" value="Chromosome 9"/>
</dbReference>